<proteinExistence type="predicted"/>
<name>B1I138_DESAP</name>
<dbReference type="STRING" id="477974.Daud_0269"/>
<dbReference type="KEGG" id="dau:Daud_0269"/>
<dbReference type="HOGENOM" id="CLU_2715742_0_0_9"/>
<dbReference type="Proteomes" id="UP000008544">
    <property type="component" value="Chromosome"/>
</dbReference>
<accession>B1I138</accession>
<dbReference type="AlphaFoldDB" id="B1I138"/>
<dbReference type="eggNOG" id="COG1446">
    <property type="taxonomic scope" value="Bacteria"/>
</dbReference>
<evidence type="ECO:0000313" key="2">
    <source>
        <dbReference type="Proteomes" id="UP000008544"/>
    </source>
</evidence>
<reference evidence="2" key="1">
    <citation type="submission" date="2007-10" db="EMBL/GenBank/DDBJ databases">
        <title>Complete sequence of chromosome of Desulforudis audaxviator MP104C.</title>
        <authorList>
            <person name="Copeland A."/>
            <person name="Lucas S."/>
            <person name="Lapidus A."/>
            <person name="Barry K."/>
            <person name="Glavina del Rio T."/>
            <person name="Dalin E."/>
            <person name="Tice H."/>
            <person name="Bruce D."/>
            <person name="Pitluck S."/>
            <person name="Lowry S.R."/>
            <person name="Larimer F."/>
            <person name="Land M.L."/>
            <person name="Hauser L."/>
            <person name="Kyrpides N."/>
            <person name="Ivanova N.N."/>
            <person name="Richardson P."/>
        </authorList>
    </citation>
    <scope>NUCLEOTIDE SEQUENCE [LARGE SCALE GENOMIC DNA]</scope>
    <source>
        <strain evidence="2">MP104C</strain>
    </source>
</reference>
<keyword evidence="2" id="KW-1185">Reference proteome</keyword>
<evidence type="ECO:0000313" key="1">
    <source>
        <dbReference type="EMBL" id="ACA58830.1"/>
    </source>
</evidence>
<protein>
    <submittedName>
        <fullName evidence="1">Uncharacterized protein</fullName>
    </submittedName>
</protein>
<reference evidence="1 2" key="2">
    <citation type="journal article" date="2008" name="Science">
        <title>Environmental genomics reveals a single-species ecosystem deep within Earth.</title>
        <authorList>
            <person name="Chivian D."/>
            <person name="Brodie E.L."/>
            <person name="Alm E.J."/>
            <person name="Culley D.E."/>
            <person name="Dehal P.S."/>
            <person name="Desantis T.Z."/>
            <person name="Gihring T.M."/>
            <person name="Lapidus A."/>
            <person name="Lin L.H."/>
            <person name="Lowry S.R."/>
            <person name="Moser D.P."/>
            <person name="Richardson P.M."/>
            <person name="Southam G."/>
            <person name="Wanger G."/>
            <person name="Pratt L.M."/>
            <person name="Andersen G.L."/>
            <person name="Hazen T.C."/>
            <person name="Brockman F.J."/>
            <person name="Arkin A.P."/>
            <person name="Onstott T.C."/>
        </authorList>
    </citation>
    <scope>NUCLEOTIDE SEQUENCE [LARGE SCALE GENOMIC DNA]</scope>
    <source>
        <strain evidence="1 2">MP104C</strain>
    </source>
</reference>
<dbReference type="EMBL" id="CP000860">
    <property type="protein sequence ID" value="ACA58830.1"/>
    <property type="molecule type" value="Genomic_DNA"/>
</dbReference>
<sequence>MNWSLRGPTRQETARKVLGRLAEMKGVQGGILALDGQGRIGAAFNAGRFPVVVSVDGVLQRDFQPVNLNDLN</sequence>
<organism evidence="1 2">
    <name type="scientific">Desulforudis audaxviator (strain MP104C)</name>
    <dbReference type="NCBI Taxonomy" id="477974"/>
    <lineage>
        <taxon>Bacteria</taxon>
        <taxon>Bacillati</taxon>
        <taxon>Bacillota</taxon>
        <taxon>Clostridia</taxon>
        <taxon>Thermoanaerobacterales</taxon>
        <taxon>Candidatus Desulforudaceae</taxon>
        <taxon>Candidatus Desulforudis</taxon>
    </lineage>
</organism>
<dbReference type="OrthoDB" id="9780217at2"/>
<gene>
    <name evidence="1" type="ordered locus">Daud_0269</name>
</gene>